<evidence type="ECO:0000313" key="2">
    <source>
        <dbReference type="Proteomes" id="UP001164693"/>
    </source>
</evidence>
<protein>
    <submittedName>
        <fullName evidence="1">Uncharacterized protein</fullName>
    </submittedName>
</protein>
<gene>
    <name evidence="1" type="ORF">M6B22_00760</name>
</gene>
<dbReference type="Proteomes" id="UP001164693">
    <property type="component" value="Chromosome"/>
</dbReference>
<dbReference type="RefSeq" id="WP_269443853.1">
    <property type="nucleotide sequence ID" value="NZ_CP097463.1"/>
</dbReference>
<keyword evidence="2" id="KW-1185">Reference proteome</keyword>
<sequence length="45" mass="5211">MAITMTAKRALRVLRVRRRGLPFWHGTCSLDHRSAEDAARCQRTD</sequence>
<proteinExistence type="predicted"/>
<accession>A0ABY7K1Q5</accession>
<organism evidence="1 2">
    <name type="scientific">Jatrophihabitans cynanchi</name>
    <dbReference type="NCBI Taxonomy" id="2944128"/>
    <lineage>
        <taxon>Bacteria</taxon>
        <taxon>Bacillati</taxon>
        <taxon>Actinomycetota</taxon>
        <taxon>Actinomycetes</taxon>
        <taxon>Jatrophihabitantales</taxon>
        <taxon>Jatrophihabitantaceae</taxon>
        <taxon>Jatrophihabitans</taxon>
    </lineage>
</organism>
<name>A0ABY7K1Q5_9ACTN</name>
<dbReference type="EMBL" id="CP097463">
    <property type="protein sequence ID" value="WAX57314.1"/>
    <property type="molecule type" value="Genomic_DNA"/>
</dbReference>
<reference evidence="1" key="1">
    <citation type="submission" date="2022-05" db="EMBL/GenBank/DDBJ databases">
        <title>Jatrophihabitans sp. SB3-54 whole genome sequence.</title>
        <authorList>
            <person name="Suh M.K."/>
            <person name="Eom M.K."/>
            <person name="Kim J.S."/>
            <person name="Kim H.S."/>
            <person name="Do H.E."/>
            <person name="Shin Y.K."/>
            <person name="Lee J.-S."/>
        </authorList>
    </citation>
    <scope>NUCLEOTIDE SEQUENCE</scope>
    <source>
        <strain evidence="1">SB3-54</strain>
    </source>
</reference>
<evidence type="ECO:0000313" key="1">
    <source>
        <dbReference type="EMBL" id="WAX57314.1"/>
    </source>
</evidence>